<dbReference type="PANTHER" id="PTHR37306">
    <property type="entry name" value="COLICIN V PRODUCTION PROTEIN"/>
    <property type="match status" value="1"/>
</dbReference>
<evidence type="ECO:0000313" key="8">
    <source>
        <dbReference type="Proteomes" id="UP000029382"/>
    </source>
</evidence>
<organism evidence="6 8">
    <name type="scientific">Streptococcus equinus JB1</name>
    <dbReference type="NCBI Taxonomy" id="1294274"/>
    <lineage>
        <taxon>Bacteria</taxon>
        <taxon>Bacillati</taxon>
        <taxon>Bacillota</taxon>
        <taxon>Bacilli</taxon>
        <taxon>Lactobacillales</taxon>
        <taxon>Streptococcaceae</taxon>
        <taxon>Streptococcus</taxon>
    </lineage>
</organism>
<evidence type="ECO:0000256" key="2">
    <source>
        <dbReference type="ARBA" id="ARBA00022692"/>
    </source>
</evidence>
<keyword evidence="3 5" id="KW-1133">Transmembrane helix</keyword>
<evidence type="ECO:0000313" key="9">
    <source>
        <dbReference type="Proteomes" id="UP000182793"/>
    </source>
</evidence>
<feature type="transmembrane region" description="Helical" evidence="5">
    <location>
        <begin position="161"/>
        <end position="181"/>
    </location>
</feature>
<accession>A0A091BUD2</accession>
<dbReference type="GO" id="GO:0016020">
    <property type="term" value="C:membrane"/>
    <property type="evidence" value="ECO:0007669"/>
    <property type="project" value="UniProtKB-SubCell"/>
</dbReference>
<keyword evidence="2 5" id="KW-0812">Transmembrane</keyword>
<dbReference type="GO" id="GO:0009403">
    <property type="term" value="P:toxin biosynthetic process"/>
    <property type="evidence" value="ECO:0007669"/>
    <property type="project" value="InterPro"/>
</dbReference>
<keyword evidence="4 5" id="KW-0472">Membrane</keyword>
<name>A0A091BUD2_STREI</name>
<dbReference type="InterPro" id="IPR003825">
    <property type="entry name" value="Colicin-V_CvpA"/>
</dbReference>
<dbReference type="RefSeq" id="WP_039696306.1">
    <property type="nucleotide sequence ID" value="NZ_AUZH01000012.1"/>
</dbReference>
<comment type="subcellular location">
    <subcellularLocation>
        <location evidence="1">Membrane</location>
        <topology evidence="1">Multi-pass membrane protein</topology>
    </subcellularLocation>
</comment>
<feature type="transmembrane region" description="Helical" evidence="5">
    <location>
        <begin position="79"/>
        <end position="107"/>
    </location>
</feature>
<dbReference type="EMBL" id="FOTG01000002">
    <property type="protein sequence ID" value="SFL08097.1"/>
    <property type="molecule type" value="Genomic_DNA"/>
</dbReference>
<reference evidence="6 8" key="1">
    <citation type="journal article" date="2014" name="Genome Announc.">
        <title>Draft Genome Sequences of Streptococcus bovis Strains ATCC 33317 and JB1.</title>
        <authorList>
            <person name="Benahmed F.H."/>
            <person name="Gopinath G.R."/>
            <person name="Harbottle H."/>
            <person name="Cotta M.A."/>
            <person name="Luo Y."/>
            <person name="Henderson C."/>
            <person name="Teri P."/>
            <person name="Soppet D."/>
            <person name="Rasmussen M."/>
            <person name="Whitehead T.R."/>
            <person name="Davidson M."/>
        </authorList>
    </citation>
    <scope>NUCLEOTIDE SEQUENCE [LARGE SCALE GENOMIC DNA]</scope>
    <source>
        <strain evidence="6 8">JB1</strain>
    </source>
</reference>
<comment type="caution">
    <text evidence="6">The sequence shown here is derived from an EMBL/GenBank/DDBJ whole genome shotgun (WGS) entry which is preliminary data.</text>
</comment>
<dbReference type="Proteomes" id="UP000182793">
    <property type="component" value="Unassembled WGS sequence"/>
</dbReference>
<evidence type="ECO:0000256" key="5">
    <source>
        <dbReference type="SAM" id="Phobius"/>
    </source>
</evidence>
<protein>
    <submittedName>
        <fullName evidence="6">Colicin V production protein</fullName>
    </submittedName>
    <submittedName>
        <fullName evidence="7">Uncharacterized membrane protein, required for colicin V production</fullName>
    </submittedName>
</protein>
<dbReference type="AlphaFoldDB" id="A0A091BUD2"/>
<gene>
    <name evidence="6" type="ORF">H702_02745</name>
    <name evidence="7" type="ORF">SAMN02910290_00390</name>
</gene>
<evidence type="ECO:0000313" key="6">
    <source>
        <dbReference type="EMBL" id="KFN88339.1"/>
    </source>
</evidence>
<proteinExistence type="predicted"/>
<evidence type="ECO:0000256" key="4">
    <source>
        <dbReference type="ARBA" id="ARBA00023136"/>
    </source>
</evidence>
<feature type="transmembrane region" description="Helical" evidence="5">
    <location>
        <begin position="119"/>
        <end position="141"/>
    </location>
</feature>
<evidence type="ECO:0000256" key="1">
    <source>
        <dbReference type="ARBA" id="ARBA00004141"/>
    </source>
</evidence>
<evidence type="ECO:0000313" key="7">
    <source>
        <dbReference type="EMBL" id="SFL08097.1"/>
    </source>
</evidence>
<dbReference type="Pfam" id="PF02674">
    <property type="entry name" value="Colicin_V"/>
    <property type="match status" value="1"/>
</dbReference>
<sequence length="182" mass="20328">MLSVFILLILAWHFYIGYSRGIILQAYYFVASIVSLVVASRFYQALSEEITLWIPYSNAGQGASMNFFTDVNVFDLDRVYYAGVAFTAIYVLVYAIFRFIGILVHLAPVHHFDSVKLNCLSGIIAVLVALVFFGLILTLLATVPMSMVQNLLSSSWIARLIINYFQPLTGVIKALWVTAILG</sequence>
<reference evidence="7 9" key="2">
    <citation type="submission" date="2016-10" db="EMBL/GenBank/DDBJ databases">
        <authorList>
            <person name="Varghese N."/>
            <person name="Submissions S."/>
        </authorList>
    </citation>
    <scope>NUCLEOTIDE SEQUENCE [LARGE SCALE GENOMIC DNA]</scope>
    <source>
        <strain evidence="7 9">JB1</strain>
    </source>
</reference>
<dbReference type="Proteomes" id="UP000029382">
    <property type="component" value="Unassembled WGS sequence"/>
</dbReference>
<dbReference type="PANTHER" id="PTHR37306:SF1">
    <property type="entry name" value="COLICIN V PRODUCTION PROTEIN"/>
    <property type="match status" value="1"/>
</dbReference>
<dbReference type="EMBL" id="AUZH01000012">
    <property type="protein sequence ID" value="KFN88339.1"/>
    <property type="molecule type" value="Genomic_DNA"/>
</dbReference>
<keyword evidence="9" id="KW-1185">Reference proteome</keyword>
<evidence type="ECO:0000256" key="3">
    <source>
        <dbReference type="ARBA" id="ARBA00022989"/>
    </source>
</evidence>